<evidence type="ECO:0000313" key="10">
    <source>
        <dbReference type="EMBL" id="CAF0813810.1"/>
    </source>
</evidence>
<evidence type="ECO:0000256" key="2">
    <source>
        <dbReference type="ARBA" id="ARBA00022676"/>
    </source>
</evidence>
<dbReference type="SUPFAM" id="SSF48452">
    <property type="entry name" value="TPR-like"/>
    <property type="match status" value="1"/>
</dbReference>
<dbReference type="Proteomes" id="UP000663891">
    <property type="component" value="Unassembled WGS sequence"/>
</dbReference>
<comment type="caution">
    <text evidence="10">The sequence shown here is derived from an EMBL/GenBank/DDBJ whole genome shotgun (WGS) entry which is preliminary data.</text>
</comment>
<dbReference type="EC" id="2.4.2.31" evidence="9"/>
<comment type="catalytic activity">
    <reaction evidence="7 9">
        <text>L-arginyl-[protein] + NAD(+) = N(omega)-(ADP-D-ribosyl)-L-arginyl-[protein] + nicotinamide + H(+)</text>
        <dbReference type="Rhea" id="RHEA:19149"/>
        <dbReference type="Rhea" id="RHEA-COMP:10532"/>
        <dbReference type="Rhea" id="RHEA-COMP:15087"/>
        <dbReference type="ChEBI" id="CHEBI:15378"/>
        <dbReference type="ChEBI" id="CHEBI:17154"/>
        <dbReference type="ChEBI" id="CHEBI:29965"/>
        <dbReference type="ChEBI" id="CHEBI:57540"/>
        <dbReference type="ChEBI" id="CHEBI:142554"/>
        <dbReference type="EC" id="2.4.2.31"/>
    </reaction>
</comment>
<keyword evidence="2 9" id="KW-0328">Glycosyltransferase</keyword>
<dbReference type="InterPro" id="IPR000768">
    <property type="entry name" value="ART"/>
</dbReference>
<evidence type="ECO:0000256" key="6">
    <source>
        <dbReference type="ARBA" id="ARBA00022803"/>
    </source>
</evidence>
<dbReference type="PANTHER" id="PTHR45641">
    <property type="entry name" value="TETRATRICOPEPTIDE REPEAT PROTEIN (AFU_ORTHOLOGUE AFUA_6G03870)"/>
    <property type="match status" value="1"/>
</dbReference>
<dbReference type="PROSITE" id="PS50005">
    <property type="entry name" value="TPR"/>
    <property type="match status" value="1"/>
</dbReference>
<protein>
    <recommendedName>
        <fullName evidence="9">NAD(P)(+)--arginine ADP-ribosyltransferase</fullName>
        <ecNumber evidence="9">2.4.2.31</ecNumber>
    </recommendedName>
    <alternativeName>
        <fullName evidence="9">Mono(ADP-ribosyl)transferase</fullName>
    </alternativeName>
</protein>
<dbReference type="SUPFAM" id="SSF56399">
    <property type="entry name" value="ADP-ribosylation"/>
    <property type="match status" value="1"/>
</dbReference>
<dbReference type="GO" id="GO:0106274">
    <property type="term" value="F:NAD+-protein-arginine ADP-ribosyltransferase activity"/>
    <property type="evidence" value="ECO:0007669"/>
    <property type="project" value="UniProtKB-EC"/>
</dbReference>
<keyword evidence="9" id="KW-0520">NAD</keyword>
<dbReference type="Pfam" id="PF13374">
    <property type="entry name" value="TPR_10"/>
    <property type="match status" value="2"/>
</dbReference>
<comment type="similarity">
    <text evidence="1 9">Belongs to the Arg-specific ADP-ribosyltransferase family.</text>
</comment>
<keyword evidence="5" id="KW-0677">Repeat</keyword>
<feature type="repeat" description="TPR" evidence="8">
    <location>
        <begin position="459"/>
        <end position="492"/>
    </location>
</feature>
<evidence type="ECO:0000256" key="3">
    <source>
        <dbReference type="ARBA" id="ARBA00022679"/>
    </source>
</evidence>
<dbReference type="InterPro" id="IPR019734">
    <property type="entry name" value="TPR_rpt"/>
</dbReference>
<dbReference type="InterPro" id="IPR011990">
    <property type="entry name" value="TPR-like_helical_dom_sf"/>
</dbReference>
<evidence type="ECO:0000313" key="12">
    <source>
        <dbReference type="Proteomes" id="UP000663891"/>
    </source>
</evidence>
<evidence type="ECO:0000256" key="5">
    <source>
        <dbReference type="ARBA" id="ARBA00022737"/>
    </source>
</evidence>
<dbReference type="Gene3D" id="1.25.40.10">
    <property type="entry name" value="Tetratricopeptide repeat domain"/>
    <property type="match status" value="2"/>
</dbReference>
<evidence type="ECO:0000313" key="11">
    <source>
        <dbReference type="EMBL" id="CAF3588811.1"/>
    </source>
</evidence>
<evidence type="ECO:0000256" key="1">
    <source>
        <dbReference type="ARBA" id="ARBA00009558"/>
    </source>
</evidence>
<name>A0A813TH66_9BILA</name>
<dbReference type="EMBL" id="CAJNON010000026">
    <property type="protein sequence ID" value="CAF0813810.1"/>
    <property type="molecule type" value="Genomic_DNA"/>
</dbReference>
<dbReference type="Gene3D" id="3.90.176.10">
    <property type="entry name" value="Toxin ADP-ribosyltransferase, Chain A, domain 1"/>
    <property type="match status" value="1"/>
</dbReference>
<accession>A0A813TH66</accession>
<gene>
    <name evidence="11" type="ORF">OKA104_LOCUS6003</name>
    <name evidence="10" type="ORF">VCS650_LOCUS4697</name>
</gene>
<keyword evidence="3 9" id="KW-0808">Transferase</keyword>
<dbReference type="EMBL" id="CAJOAY010000216">
    <property type="protein sequence ID" value="CAF3588811.1"/>
    <property type="molecule type" value="Genomic_DNA"/>
</dbReference>
<evidence type="ECO:0000256" key="9">
    <source>
        <dbReference type="RuleBase" id="RU361228"/>
    </source>
</evidence>
<dbReference type="Pfam" id="PF13424">
    <property type="entry name" value="TPR_12"/>
    <property type="match status" value="1"/>
</dbReference>
<dbReference type="GO" id="GO:0016779">
    <property type="term" value="F:nucleotidyltransferase activity"/>
    <property type="evidence" value="ECO:0007669"/>
    <property type="project" value="UniProtKB-KW"/>
</dbReference>
<reference evidence="10" key="1">
    <citation type="submission" date="2021-02" db="EMBL/GenBank/DDBJ databases">
        <authorList>
            <person name="Nowell W R."/>
        </authorList>
    </citation>
    <scope>NUCLEOTIDE SEQUENCE</scope>
</reference>
<keyword evidence="6 8" id="KW-0802">TPR repeat</keyword>
<dbReference type="Pfam" id="PF01129">
    <property type="entry name" value="ART"/>
    <property type="match status" value="1"/>
</dbReference>
<organism evidence="10 12">
    <name type="scientific">Adineta steineri</name>
    <dbReference type="NCBI Taxonomy" id="433720"/>
    <lineage>
        <taxon>Eukaryota</taxon>
        <taxon>Metazoa</taxon>
        <taxon>Spiralia</taxon>
        <taxon>Gnathifera</taxon>
        <taxon>Rotifera</taxon>
        <taxon>Eurotatoria</taxon>
        <taxon>Bdelloidea</taxon>
        <taxon>Adinetida</taxon>
        <taxon>Adinetidae</taxon>
        <taxon>Adineta</taxon>
    </lineage>
</organism>
<dbReference type="PROSITE" id="PS51996">
    <property type="entry name" value="TR_MART"/>
    <property type="match status" value="1"/>
</dbReference>
<keyword evidence="9" id="KW-0521">NADP</keyword>
<proteinExistence type="inferred from homology"/>
<dbReference type="OrthoDB" id="9992937at2759"/>
<evidence type="ECO:0000256" key="4">
    <source>
        <dbReference type="ARBA" id="ARBA00022695"/>
    </source>
</evidence>
<evidence type="ECO:0000256" key="8">
    <source>
        <dbReference type="PROSITE-ProRule" id="PRU00339"/>
    </source>
</evidence>
<dbReference type="PANTHER" id="PTHR45641:SF19">
    <property type="entry name" value="NEPHROCYSTIN-3"/>
    <property type="match status" value="1"/>
</dbReference>
<dbReference type="SMART" id="SM00028">
    <property type="entry name" value="TPR"/>
    <property type="match status" value="5"/>
</dbReference>
<keyword evidence="4" id="KW-0548">Nucleotidyltransferase</keyword>
<sequence>MSQESTQSCIHHLIWLDHNIENNSNRRNLKQLHELDDQIKSFTDKEQCIAYITKQNTSKTKPYIILIISGRLSEEVIPYVHDCICLFDIFIFCADAERLKHLKFAKLRAICTDFNELFDRIQNCMDRNKFTIDFSLFNNTENNTNSEIKLVEEKSEEQYPIRNLKEDQARFLWFYKCHNFMMELEDDNEQAKQEMISSCRKKYKDDERALTTIDEFENQSLDDNAKNAISWYTKNSIIFRCINEVIVSGNISKIYSYRYIIKLLCRQLKDLHETYKKIYSENILRLYRGQRLKLSQILLISKHKNDLISLNGFISTSLEEDIAKRFCFGRSIEDHEPVIFIIDIDMTNEQSTAFADISNLSRYPDEEEILLSIGSIFCIESVNLDENKQLYRIHLSLSQHNKLTVNKYIEQTFAKEIDSINQSVVFGKLLFDMGEYQFAIEYLKNRINYLSDNDNHYRATYFNNIGVCYNEIGKKDKALKYYKAAHQIYQQANNHRGIGACCHNIASYYYNQGDNETALRWALDALEKRQKYQLEKASTLDLLGCIQLAKYDVEAASNNLQEALRIRIKYLGQINPNHPDIGLSYRNLGKLDTKLSSFIDAQNNYLRAEEIFRHNYPKSHPLVIEIELYLQGIKQYFLH</sequence>
<evidence type="ECO:0000256" key="7">
    <source>
        <dbReference type="ARBA" id="ARBA00047597"/>
    </source>
</evidence>
<dbReference type="Proteomes" id="UP000663881">
    <property type="component" value="Unassembled WGS sequence"/>
</dbReference>
<dbReference type="AlphaFoldDB" id="A0A813TH66"/>